<reference evidence="2 3" key="1">
    <citation type="submission" date="2018-11" db="EMBL/GenBank/DDBJ databases">
        <title>Rhodococcus spongicola sp. nov. and Rhodococcus xishaensis sp. nov. from marine sponges.</title>
        <authorList>
            <person name="Li L."/>
            <person name="Lin H.W."/>
        </authorList>
    </citation>
    <scope>NUCLEOTIDE SEQUENCE [LARGE SCALE GENOMIC DNA]</scope>
    <source>
        <strain evidence="2 3">LHW50502</strain>
    </source>
</reference>
<dbReference type="Proteomes" id="UP000284333">
    <property type="component" value="Unassembled WGS sequence"/>
</dbReference>
<keyword evidence="3" id="KW-1185">Reference proteome</keyword>
<evidence type="ECO:0000313" key="3">
    <source>
        <dbReference type="Proteomes" id="UP000284333"/>
    </source>
</evidence>
<proteinExistence type="predicted"/>
<evidence type="ECO:0000313" key="2">
    <source>
        <dbReference type="EMBL" id="RVW03622.1"/>
    </source>
</evidence>
<accession>A0A438AY59</accession>
<evidence type="ECO:0000256" key="1">
    <source>
        <dbReference type="SAM" id="MobiDB-lite"/>
    </source>
</evidence>
<dbReference type="EMBL" id="RKLN01000003">
    <property type="protein sequence ID" value="RVW03622.1"/>
    <property type="molecule type" value="Genomic_DNA"/>
</dbReference>
<organism evidence="2 3">
    <name type="scientific">Rhodococcus spongiicola</name>
    <dbReference type="NCBI Taxonomy" id="2487352"/>
    <lineage>
        <taxon>Bacteria</taxon>
        <taxon>Bacillati</taxon>
        <taxon>Actinomycetota</taxon>
        <taxon>Actinomycetes</taxon>
        <taxon>Mycobacteriales</taxon>
        <taxon>Nocardiaceae</taxon>
        <taxon>Rhodococcus</taxon>
    </lineage>
</organism>
<protein>
    <submittedName>
        <fullName evidence="2">Uncharacterized protein</fullName>
    </submittedName>
</protein>
<name>A0A438AY59_9NOCA</name>
<feature type="region of interest" description="Disordered" evidence="1">
    <location>
        <begin position="96"/>
        <end position="119"/>
    </location>
</feature>
<comment type="caution">
    <text evidence="2">The sequence shown here is derived from an EMBL/GenBank/DDBJ whole genome shotgun (WGS) entry which is preliminary data.</text>
</comment>
<dbReference type="AlphaFoldDB" id="A0A438AY59"/>
<sequence>MFFSSGHVWVVDETQPVAALYDPYTERFGHLVSWTDLPPGPQGARQRKIEADGVWVQNHRDGPLVRVGVDGIIHAEYTQGHQLICAGQTGAWCSSSTRRRRDIASTPDVPPRRSPRPPTLLVALPEGGTRRVVIDAAATVSFEFDESSLFVGVEHDPWERVPTSAMRNLGAGFEVRYSSSVLQVPLDGTIPERIGPDTHPCLQDRPVEYTSEYADTTYNEAHRRKRAMDAALRWHWGTVTARPGTSIVRAYSPDASVPATEINLSGMRVTDGAAAAGRLWMVTTPETRTGRGRSVLTAGVDGKVHPVEVEGIDITDRCWPVGPEPLDHGSYVAHCLRGLDGVRFSDSVDEVSATYVGQWPHGHVQVRFRHVDYPGLTLVERLRLYDEQGARLDNFLAHVRPLLIEQADTRAYPPASDAVGGVLYV</sequence>
<gene>
    <name evidence="2" type="ORF">EF834_11055</name>
</gene>